<dbReference type="PANTHER" id="PTHR34220:SF7">
    <property type="entry name" value="SENSOR HISTIDINE KINASE YPDA"/>
    <property type="match status" value="1"/>
</dbReference>
<accession>A0A7W8G9B1</accession>
<keyword evidence="5" id="KW-0472">Membrane</keyword>
<keyword evidence="5" id="KW-0812">Transmembrane</keyword>
<dbReference type="Pfam" id="PF00672">
    <property type="entry name" value="HAMP"/>
    <property type="match status" value="1"/>
</dbReference>
<dbReference type="SUPFAM" id="SSF55874">
    <property type="entry name" value="ATPase domain of HSP90 chaperone/DNA topoisomerase II/histidine kinase"/>
    <property type="match status" value="1"/>
</dbReference>
<dbReference type="InterPro" id="IPR010559">
    <property type="entry name" value="Sig_transdc_His_kin_internal"/>
</dbReference>
<feature type="transmembrane region" description="Helical" evidence="5">
    <location>
        <begin position="178"/>
        <end position="202"/>
    </location>
</feature>
<evidence type="ECO:0000259" key="6">
    <source>
        <dbReference type="PROSITE" id="PS50885"/>
    </source>
</evidence>
<comment type="caution">
    <text evidence="7">The sequence shown here is derived from an EMBL/GenBank/DDBJ whole genome shotgun (WGS) entry which is preliminary data.</text>
</comment>
<evidence type="ECO:0000256" key="1">
    <source>
        <dbReference type="ARBA" id="ARBA00004370"/>
    </source>
</evidence>
<name>A0A7W8G9B1_9SPIR</name>
<dbReference type="InterPro" id="IPR050640">
    <property type="entry name" value="Bact_2-comp_sensor_kinase"/>
</dbReference>
<dbReference type="SUPFAM" id="SSF158472">
    <property type="entry name" value="HAMP domain-like"/>
    <property type="match status" value="1"/>
</dbReference>
<dbReference type="Pfam" id="PF02518">
    <property type="entry name" value="HATPase_c"/>
    <property type="match status" value="1"/>
</dbReference>
<dbReference type="InterPro" id="IPR036890">
    <property type="entry name" value="HATPase_C_sf"/>
</dbReference>
<feature type="transmembrane region" description="Helical" evidence="5">
    <location>
        <begin position="12"/>
        <end position="35"/>
    </location>
</feature>
<evidence type="ECO:0000256" key="3">
    <source>
        <dbReference type="ARBA" id="ARBA00022679"/>
    </source>
</evidence>
<protein>
    <submittedName>
        <fullName evidence="7">Sensor histidine kinase YesM</fullName>
    </submittedName>
</protein>
<comment type="subcellular location">
    <subcellularLocation>
        <location evidence="1">Membrane</location>
    </subcellularLocation>
</comment>
<dbReference type="GO" id="GO:0016020">
    <property type="term" value="C:membrane"/>
    <property type="evidence" value="ECO:0007669"/>
    <property type="project" value="UniProtKB-SubCell"/>
</dbReference>
<dbReference type="PROSITE" id="PS50885">
    <property type="entry name" value="HAMP"/>
    <property type="match status" value="1"/>
</dbReference>
<dbReference type="RefSeq" id="WP_184659110.1">
    <property type="nucleotide sequence ID" value="NZ_CP031518.1"/>
</dbReference>
<dbReference type="GO" id="GO:0000155">
    <property type="term" value="F:phosphorelay sensor kinase activity"/>
    <property type="evidence" value="ECO:0007669"/>
    <property type="project" value="InterPro"/>
</dbReference>
<dbReference type="Proteomes" id="UP000518887">
    <property type="component" value="Unassembled WGS sequence"/>
</dbReference>
<keyword evidence="3" id="KW-0808">Transferase</keyword>
<keyword evidence="5" id="KW-1133">Transmembrane helix</keyword>
<dbReference type="AlphaFoldDB" id="A0A7W8G9B1"/>
<dbReference type="Gene3D" id="6.10.340.10">
    <property type="match status" value="1"/>
</dbReference>
<evidence type="ECO:0000256" key="2">
    <source>
        <dbReference type="ARBA" id="ARBA00022553"/>
    </source>
</evidence>
<dbReference type="InterPro" id="IPR003594">
    <property type="entry name" value="HATPase_dom"/>
</dbReference>
<gene>
    <name evidence="7" type="ORF">HNP76_001503</name>
</gene>
<dbReference type="CDD" id="cd06225">
    <property type="entry name" value="HAMP"/>
    <property type="match status" value="1"/>
</dbReference>
<evidence type="ECO:0000256" key="5">
    <source>
        <dbReference type="SAM" id="Phobius"/>
    </source>
</evidence>
<dbReference type="EMBL" id="JACHFQ010000004">
    <property type="protein sequence ID" value="MBB5226135.1"/>
    <property type="molecule type" value="Genomic_DNA"/>
</dbReference>
<evidence type="ECO:0000256" key="4">
    <source>
        <dbReference type="ARBA" id="ARBA00022777"/>
    </source>
</evidence>
<keyword evidence="4 7" id="KW-0418">Kinase</keyword>
<feature type="domain" description="HAMP" evidence="6">
    <location>
        <begin position="205"/>
        <end position="258"/>
    </location>
</feature>
<dbReference type="Gene3D" id="3.30.565.10">
    <property type="entry name" value="Histidine kinase-like ATPase, C-terminal domain"/>
    <property type="match status" value="1"/>
</dbReference>
<keyword evidence="2" id="KW-0597">Phosphoprotein</keyword>
<sequence length="499" mass="57625">MRIPFKGKSIRWRIMFCVISAVVFMTLYLLVIIFLNQRMIERLGESYQTNTQLTEISTQLGNMEKSLENYIAYRTFESIDSFYHFQAASEELIYWFPESPSTDKVLQKEYVVKQLIMTLYSFGKYAVVAQRANNEYKAQDSYKKCLVCYDMLQGQIEELNILLMRRNADVYSENRGRLLILTQLSCALLFVFFILVFILVYMSVTAITKPLSDISSVALRIAQKDFEVPLFNNNDSTEIGTICRAFDRMTISIREYIDQIWEKAAKETELREKELEARELYAAAQLRALQNQINPHFLFNTLNTGAQLAMIEGADKTCYFMEQVADFFRYNISQKGQAATIDEELALIDNFVYIMKVRFGERFEFVKNVSNEKHLQLLPRMILQPLVENCIKHGYNGTKIRVELSVEPELYMTKISVSDNGSGFDPELKKTLLSLNPEEKSASAQFDSEKQVSKSAEGNGTGLVNVISRLRLYFHRYDVFDILDNEGGGTKFLLRIPNV</sequence>
<reference evidence="7 8" key="1">
    <citation type="submission" date="2020-08" db="EMBL/GenBank/DDBJ databases">
        <title>Genomic Encyclopedia of Type Strains, Phase IV (KMG-IV): sequencing the most valuable type-strain genomes for metagenomic binning, comparative biology and taxonomic classification.</title>
        <authorList>
            <person name="Goeker M."/>
        </authorList>
    </citation>
    <scope>NUCLEOTIDE SEQUENCE [LARGE SCALE GENOMIC DNA]</scope>
    <source>
        <strain evidence="7 8">DSM 103462</strain>
    </source>
</reference>
<dbReference type="SMART" id="SM00304">
    <property type="entry name" value="HAMP"/>
    <property type="match status" value="1"/>
</dbReference>
<evidence type="ECO:0000313" key="7">
    <source>
        <dbReference type="EMBL" id="MBB5226135.1"/>
    </source>
</evidence>
<dbReference type="PANTHER" id="PTHR34220">
    <property type="entry name" value="SENSOR HISTIDINE KINASE YPDA"/>
    <property type="match status" value="1"/>
</dbReference>
<keyword evidence="8" id="KW-1185">Reference proteome</keyword>
<dbReference type="SMART" id="SM00387">
    <property type="entry name" value="HATPase_c"/>
    <property type="match status" value="1"/>
</dbReference>
<dbReference type="InterPro" id="IPR003660">
    <property type="entry name" value="HAMP_dom"/>
</dbReference>
<dbReference type="Pfam" id="PF06580">
    <property type="entry name" value="His_kinase"/>
    <property type="match status" value="1"/>
</dbReference>
<proteinExistence type="predicted"/>
<evidence type="ECO:0000313" key="8">
    <source>
        <dbReference type="Proteomes" id="UP000518887"/>
    </source>
</evidence>
<organism evidence="7 8">
    <name type="scientific">Treponema ruminis</name>
    <dbReference type="NCBI Taxonomy" id="744515"/>
    <lineage>
        <taxon>Bacteria</taxon>
        <taxon>Pseudomonadati</taxon>
        <taxon>Spirochaetota</taxon>
        <taxon>Spirochaetia</taxon>
        <taxon>Spirochaetales</taxon>
        <taxon>Treponemataceae</taxon>
        <taxon>Treponema</taxon>
    </lineage>
</organism>